<evidence type="ECO:0000313" key="1">
    <source>
        <dbReference type="EMBL" id="KLP90237.1"/>
    </source>
</evidence>
<dbReference type="RefSeq" id="WP_044596590.1">
    <property type="nucleotide sequence ID" value="NZ_CP012162.1"/>
</dbReference>
<name>A0A837L8F0_9ENTR</name>
<dbReference type="OrthoDB" id="9182826at2"/>
<protein>
    <submittedName>
        <fullName evidence="1">Uncharacterized protein</fullName>
    </submittedName>
</protein>
<sequence>MAYRLTVVSGNKKQKKWPKEGDVFYFQLNDDRLGYGLVALGKIDVGPFKNAIVIYIYDYFTSSLQEDAVLAKDNLLLPPIITDNSCWKNGYFVTFKTIETSEVDILPQHHFKNPVRNKIYDQHGVPIESPTENIPVGEESIQFCKSIIKSIESFVN</sequence>
<dbReference type="InterPro" id="IPR029278">
    <property type="entry name" value="Imm26"/>
</dbReference>
<dbReference type="KEGG" id="ecls:LI67_012920"/>
<accession>A0A837L8F0</accession>
<organism evidence="1 2">
    <name type="scientific">Enterobacter roggenkampii</name>
    <dbReference type="NCBI Taxonomy" id="1812935"/>
    <lineage>
        <taxon>Bacteria</taxon>
        <taxon>Pseudomonadati</taxon>
        <taxon>Pseudomonadota</taxon>
        <taxon>Gammaproteobacteria</taxon>
        <taxon>Enterobacterales</taxon>
        <taxon>Enterobacteriaceae</taxon>
        <taxon>Enterobacter</taxon>
        <taxon>Enterobacter cloacae complex</taxon>
    </lineage>
</organism>
<dbReference type="AlphaFoldDB" id="A0A837L8F0"/>
<gene>
    <name evidence="1" type="ORF">ABF77_23890</name>
</gene>
<reference evidence="1 2" key="1">
    <citation type="submission" date="2015-06" db="EMBL/GenBank/DDBJ databases">
        <authorList>
            <person name="Adams M."/>
            <person name="Sutton G."/>
            <person name="Nelson K."/>
            <person name="Bonomo R."/>
            <person name="McCorrison J."/>
            <person name="Sanka R."/>
            <person name="Brinkac L."/>
            <person name="Nierman W."/>
        </authorList>
    </citation>
    <scope>NUCLEOTIDE SEQUENCE [LARGE SCALE GENOMIC DNA]</scope>
    <source>
        <strain evidence="1 2">GN02692</strain>
    </source>
</reference>
<dbReference type="Proteomes" id="UP000036013">
    <property type="component" value="Unassembled WGS sequence"/>
</dbReference>
<comment type="caution">
    <text evidence="1">The sequence shown here is derived from an EMBL/GenBank/DDBJ whole genome shotgun (WGS) entry which is preliminary data.</text>
</comment>
<dbReference type="EMBL" id="LEDI01000111">
    <property type="protein sequence ID" value="KLP90237.1"/>
    <property type="molecule type" value="Genomic_DNA"/>
</dbReference>
<proteinExistence type="predicted"/>
<evidence type="ECO:0000313" key="2">
    <source>
        <dbReference type="Proteomes" id="UP000036013"/>
    </source>
</evidence>
<dbReference type="Pfam" id="PF15428">
    <property type="entry name" value="Imm26"/>
    <property type="match status" value="1"/>
</dbReference>